<dbReference type="Proteomes" id="UP000193498">
    <property type="component" value="Unassembled WGS sequence"/>
</dbReference>
<feature type="compositionally biased region" description="Acidic residues" evidence="1">
    <location>
        <begin position="1"/>
        <end position="10"/>
    </location>
</feature>
<evidence type="ECO:0000256" key="1">
    <source>
        <dbReference type="SAM" id="MobiDB-lite"/>
    </source>
</evidence>
<evidence type="ECO:0000313" key="2">
    <source>
        <dbReference type="EMBL" id="ORX97318.1"/>
    </source>
</evidence>
<accession>A0A1Y1YH90</accession>
<name>A0A1Y1YH90_9FUNG</name>
<dbReference type="AlphaFoldDB" id="A0A1Y1YH90"/>
<organism evidence="2 3">
    <name type="scientific">Basidiobolus meristosporus CBS 931.73</name>
    <dbReference type="NCBI Taxonomy" id="1314790"/>
    <lineage>
        <taxon>Eukaryota</taxon>
        <taxon>Fungi</taxon>
        <taxon>Fungi incertae sedis</taxon>
        <taxon>Zoopagomycota</taxon>
        <taxon>Entomophthoromycotina</taxon>
        <taxon>Basidiobolomycetes</taxon>
        <taxon>Basidiobolales</taxon>
        <taxon>Basidiobolaceae</taxon>
        <taxon>Basidiobolus</taxon>
    </lineage>
</organism>
<gene>
    <name evidence="2" type="ORF">K493DRAFT_14855</name>
</gene>
<keyword evidence="3" id="KW-1185">Reference proteome</keyword>
<evidence type="ECO:0000313" key="3">
    <source>
        <dbReference type="Proteomes" id="UP000193498"/>
    </source>
</evidence>
<proteinExistence type="predicted"/>
<reference evidence="2 3" key="1">
    <citation type="submission" date="2016-07" db="EMBL/GenBank/DDBJ databases">
        <title>Pervasive Adenine N6-methylation of Active Genes in Fungi.</title>
        <authorList>
            <consortium name="DOE Joint Genome Institute"/>
            <person name="Mondo S.J."/>
            <person name="Dannebaum R.O."/>
            <person name="Kuo R.C."/>
            <person name="Labutti K."/>
            <person name="Haridas S."/>
            <person name="Kuo A."/>
            <person name="Salamov A."/>
            <person name="Ahrendt S.R."/>
            <person name="Lipzen A."/>
            <person name="Sullivan W."/>
            <person name="Andreopoulos W.B."/>
            <person name="Clum A."/>
            <person name="Lindquist E."/>
            <person name="Daum C."/>
            <person name="Ramamoorthy G.K."/>
            <person name="Gryganskyi A."/>
            <person name="Culley D."/>
            <person name="Magnuson J.K."/>
            <person name="James T.Y."/>
            <person name="O'Malley M.A."/>
            <person name="Stajich J.E."/>
            <person name="Spatafora J.W."/>
            <person name="Visel A."/>
            <person name="Grigoriev I.V."/>
        </authorList>
    </citation>
    <scope>NUCLEOTIDE SEQUENCE [LARGE SCALE GENOMIC DNA]</scope>
    <source>
        <strain evidence="2 3">CBS 931.73</strain>
    </source>
</reference>
<protein>
    <submittedName>
        <fullName evidence="2">Uncharacterized protein</fullName>
    </submittedName>
</protein>
<sequence length="388" mass="43099">MSLSSEDESDVSSCSDSGESTDSSDEEISIGTIPLQRSESVKCAVEQPMVQEEDEDTIVVDDLDIETEGNVPSRISQHFGGFTSNIPIADNAVIPVPMYQKGNVKHKNPGDKRVINSVSKSALSSPAPLKKSLVVKLKLPKLRQLKPHRSLIVKLQLPTGTNMKKRPMPFEDRQPASKSHRKMCLPEATAMKHELSASSEVQQSNKSLSHHQQAAQMKLEAEKLFARGDDHQGRAIAMLTHSLFHQILHFCDLERNKEELEVVCDFASKIRVFIEDVIEKHVSFGNLGIAGLLMKVESILTFRALNLQSHLIKAKTAEMKSQNLKISGNYLNTVHKFTDDFQSVTKKWQDAECFLSRDAILVPAARDSLSLFTPLSHIVEVSKTAVPL</sequence>
<feature type="region of interest" description="Disordered" evidence="1">
    <location>
        <begin position="1"/>
        <end position="33"/>
    </location>
</feature>
<feature type="compositionally biased region" description="Low complexity" evidence="1">
    <location>
        <begin position="11"/>
        <end position="21"/>
    </location>
</feature>
<comment type="caution">
    <text evidence="2">The sequence shown here is derived from an EMBL/GenBank/DDBJ whole genome shotgun (WGS) entry which is preliminary data.</text>
</comment>
<dbReference type="InParanoid" id="A0A1Y1YH90"/>
<dbReference type="EMBL" id="MCFE01000135">
    <property type="protein sequence ID" value="ORX97318.1"/>
    <property type="molecule type" value="Genomic_DNA"/>
</dbReference>